<feature type="transmembrane region" description="Helical" evidence="7">
    <location>
        <begin position="248"/>
        <end position="269"/>
    </location>
</feature>
<evidence type="ECO:0000256" key="4">
    <source>
        <dbReference type="ARBA" id="ARBA00022989"/>
    </source>
</evidence>
<evidence type="ECO:0000256" key="2">
    <source>
        <dbReference type="ARBA" id="ARBA00022448"/>
    </source>
</evidence>
<feature type="transmembrane region" description="Helical" evidence="7">
    <location>
        <begin position="12"/>
        <end position="30"/>
    </location>
</feature>
<feature type="transmembrane region" description="Helical" evidence="7">
    <location>
        <begin position="50"/>
        <end position="72"/>
    </location>
</feature>
<accession>A0AAD8PDF7</accession>
<evidence type="ECO:0000256" key="3">
    <source>
        <dbReference type="ARBA" id="ARBA00022692"/>
    </source>
</evidence>
<proteinExistence type="predicted"/>
<dbReference type="PANTHER" id="PTHR23505:SF52">
    <property type="entry name" value="MAJOR FACILITATOR SUPERFAMILY PROTEIN"/>
    <property type="match status" value="1"/>
</dbReference>
<feature type="transmembrane region" description="Helical" evidence="7">
    <location>
        <begin position="402"/>
        <end position="424"/>
    </location>
</feature>
<dbReference type="InterPro" id="IPR044770">
    <property type="entry name" value="MFS_spinster-like"/>
</dbReference>
<gene>
    <name evidence="8" type="ORF">BgAZ_402770</name>
</gene>
<keyword evidence="5 7" id="KW-0472">Membrane</keyword>
<dbReference type="SUPFAM" id="SSF103473">
    <property type="entry name" value="MFS general substrate transporter"/>
    <property type="match status" value="1"/>
</dbReference>
<evidence type="ECO:0000256" key="1">
    <source>
        <dbReference type="ARBA" id="ARBA00004141"/>
    </source>
</evidence>
<reference evidence="8" key="1">
    <citation type="submission" date="2023-08" db="EMBL/GenBank/DDBJ databases">
        <title>Draft sequence of the Babesia gibsoni genome.</title>
        <authorList>
            <person name="Yamagishi J.Y."/>
            <person name="Xuan X.X."/>
        </authorList>
    </citation>
    <scope>NUCLEOTIDE SEQUENCE</scope>
    <source>
        <strain evidence="8">Azabu</strain>
    </source>
</reference>
<dbReference type="GO" id="GO:0016020">
    <property type="term" value="C:membrane"/>
    <property type="evidence" value="ECO:0007669"/>
    <property type="project" value="UniProtKB-SubCell"/>
</dbReference>
<feature type="transmembrane region" description="Helical" evidence="7">
    <location>
        <begin position="153"/>
        <end position="171"/>
    </location>
</feature>
<protein>
    <submittedName>
        <fullName evidence="8">Multiplied multi-transmembrane transporter-like protein</fullName>
    </submittedName>
</protein>
<feature type="compositionally biased region" description="Gly residues" evidence="6">
    <location>
        <begin position="442"/>
        <end position="458"/>
    </location>
</feature>
<feature type="transmembrane region" description="Helical" evidence="7">
    <location>
        <begin position="120"/>
        <end position="141"/>
    </location>
</feature>
<dbReference type="CDD" id="cd06174">
    <property type="entry name" value="MFS"/>
    <property type="match status" value="1"/>
</dbReference>
<evidence type="ECO:0000256" key="6">
    <source>
        <dbReference type="SAM" id="MobiDB-lite"/>
    </source>
</evidence>
<feature type="compositionally biased region" description="Low complexity" evidence="6">
    <location>
        <begin position="472"/>
        <end position="504"/>
    </location>
</feature>
<feature type="region of interest" description="Disordered" evidence="6">
    <location>
        <begin position="438"/>
        <end position="504"/>
    </location>
</feature>
<keyword evidence="4 7" id="KW-1133">Transmembrane helix</keyword>
<feature type="transmembrane region" description="Helical" evidence="7">
    <location>
        <begin position="281"/>
        <end position="299"/>
    </location>
</feature>
<evidence type="ECO:0000256" key="7">
    <source>
        <dbReference type="SAM" id="Phobius"/>
    </source>
</evidence>
<keyword evidence="9" id="KW-1185">Reference proteome</keyword>
<name>A0AAD8PDF7_BABGI</name>
<dbReference type="Proteomes" id="UP001230268">
    <property type="component" value="Unassembled WGS sequence"/>
</dbReference>
<keyword evidence="2" id="KW-0813">Transport</keyword>
<feature type="transmembrane region" description="Helical" evidence="7">
    <location>
        <begin position="212"/>
        <end position="236"/>
    </location>
</feature>
<comment type="subcellular location">
    <subcellularLocation>
        <location evidence="1">Membrane</location>
        <topology evidence="1">Multi-pass membrane protein</topology>
    </subcellularLocation>
</comment>
<evidence type="ECO:0000313" key="8">
    <source>
        <dbReference type="EMBL" id="KAK1442247.1"/>
    </source>
</evidence>
<comment type="caution">
    <text evidence="8">The sequence shown here is derived from an EMBL/GenBank/DDBJ whole genome shotgun (WGS) entry which is preliminary data.</text>
</comment>
<evidence type="ECO:0000256" key="5">
    <source>
        <dbReference type="ARBA" id="ARBA00023136"/>
    </source>
</evidence>
<dbReference type="AlphaFoldDB" id="A0AAD8PDF7"/>
<organism evidence="8 9">
    <name type="scientific">Babesia gibsoni</name>
    <dbReference type="NCBI Taxonomy" id="33632"/>
    <lineage>
        <taxon>Eukaryota</taxon>
        <taxon>Sar</taxon>
        <taxon>Alveolata</taxon>
        <taxon>Apicomplexa</taxon>
        <taxon>Aconoidasida</taxon>
        <taxon>Piroplasmida</taxon>
        <taxon>Babesiidae</taxon>
        <taxon>Babesia</taxon>
    </lineage>
</organism>
<sequence>MSEKKNTVKYKWYAIVLYHVVTFLEGFNLQCTPVCMRAFEMSLGLTASRLSVVFATELLSLLGIAAVWGVLIDMPGDKTKGRKVNHVCSLGMLICGIACILMGCTSGFPLGKDQTSTWFSVANGAHCAGKVLSLMLVSVIATRNVVGQYGWRLYYCVVGYMWLAAAVPTYYGMQPKDKPSGSGGDSQGQSGSGGKKDEFWNGIGDLFTKRSYYFMISLIYVSESCELFMGYIVIYLQYCGVRNQMAGFAISVVHMGNMIAGFIGGYAIQKIHCADKNHGKLLTGIRIIAIRLFAITVLLRKPFQGGDMRWYHYMCLALFGFAQLNRTSIDRTMLSDFVKEKNSAIALSLCRVIAGIPSNFTFPPLIGYLAERAFGYITTDELVEDMDAFTKVTNATALSKSLLYIMGGSCIANMALYGGMMLTYSDDVNKLNEAGKCKEKGTGGGGAGTPSGGSGGSPSGPTSPEGGGSIGTGSPTSSSTSVQPLAATASPSAPAVPTSTQPTVTATATSVICEGISISSTKTTDAKSSEVSYVSCAASSQKASCMAVTGTIESSTSGANDITTNAVATCVGAVSTTESGTAASTICGGIAVYGSNDSKSDDATTAIVACATADVESSSTSKDGGKSRLIIQDCVGVAMRKTKEKGFFLAVGISRNCSFTRNKSSKFKN</sequence>
<dbReference type="EMBL" id="JAVEPI010000004">
    <property type="protein sequence ID" value="KAK1442247.1"/>
    <property type="molecule type" value="Genomic_DNA"/>
</dbReference>
<evidence type="ECO:0000313" key="9">
    <source>
        <dbReference type="Proteomes" id="UP001230268"/>
    </source>
</evidence>
<keyword evidence="3 7" id="KW-0812">Transmembrane</keyword>
<feature type="transmembrane region" description="Helical" evidence="7">
    <location>
        <begin position="84"/>
        <end position="108"/>
    </location>
</feature>
<dbReference type="PANTHER" id="PTHR23505">
    <property type="entry name" value="SPINSTER"/>
    <property type="match status" value="1"/>
</dbReference>
<dbReference type="InterPro" id="IPR036259">
    <property type="entry name" value="MFS_trans_sf"/>
</dbReference>